<dbReference type="SMART" id="SM01149">
    <property type="entry name" value="DUF1237"/>
    <property type="match status" value="1"/>
</dbReference>
<dbReference type="Proteomes" id="UP000503580">
    <property type="component" value="Chromosome"/>
</dbReference>
<keyword evidence="2" id="KW-1185">Reference proteome</keyword>
<organism evidence="1 2">
    <name type="scientific">Kluyvera genomosp. 3</name>
    <dbReference type="NCBI Taxonomy" id="2774055"/>
    <lineage>
        <taxon>Bacteria</taxon>
        <taxon>Pseudomonadati</taxon>
        <taxon>Pseudomonadota</taxon>
        <taxon>Gammaproteobacteria</taxon>
        <taxon>Enterobacterales</taxon>
        <taxon>Enterobacteriaceae</taxon>
        <taxon>Kluyvera</taxon>
    </lineage>
</organism>
<sequence>MNIENREFIQQCCEQVRQQMGSNTIAATLRHALTNTLDTTLQRGDRGVFVITGDIPAMWLRDSACQMRPYLLFCQQHPELQAMIAGVIQQQMHFITLDPYANAFNRYPDSTGHQSDLTHMQPQIWERKYEVDSLCYPLQLAWLFWKITGITSYFTDTFTRACSLVLNQWEIEQHHHSRSPYRFERPHPPAPTDTLGYEGKGAPVSYTGMTWSGFRPSDDACDWGYLVPANFFASVVLGYLAEIAREVLNNRRLERRATALKSAIEEGIEKHAVVRHPDYGEIYCYETDGAGHYLLMDDANVPSLLSLPLLGAIANDHPRYLNTRRFILSGDNPYFHRGRFAQGVGSPHTPSGFIWPIALAVQGLTARDPAEKLAMIQMMTATDAGSGLMHESFDPDNPARFTRPWFSWANAMFCELVLDYCGLSVSKLIANKE</sequence>
<dbReference type="Pfam" id="PF06824">
    <property type="entry name" value="Glyco_hydro_125"/>
    <property type="match status" value="1"/>
</dbReference>
<proteinExistence type="predicted"/>
<accession>A0A6G9RP54</accession>
<reference evidence="1 2" key="1">
    <citation type="submission" date="2020-02" db="EMBL/GenBank/DDBJ databases">
        <title>Whole genome PO2S7.</title>
        <authorList>
            <person name="Singha K.M."/>
        </authorList>
    </citation>
    <scope>NUCLEOTIDE SEQUENCE [LARGE SCALE GENOMIC DNA]</scope>
    <source>
        <strain evidence="1 2">PO2S7</strain>
    </source>
</reference>
<dbReference type="KEGG" id="kgn:GY169_18135"/>
<name>A0A6G9RP54_9ENTR</name>
<dbReference type="GO" id="GO:0016787">
    <property type="term" value="F:hydrolase activity"/>
    <property type="evidence" value="ECO:0007669"/>
    <property type="project" value="UniProtKB-KW"/>
</dbReference>
<dbReference type="PIRSF" id="PIRSF028846">
    <property type="entry name" value="UCP028846"/>
    <property type="match status" value="1"/>
</dbReference>
<dbReference type="RefSeq" id="WP_167576529.1">
    <property type="nucleotide sequence ID" value="NZ_CP050321.1"/>
</dbReference>
<keyword evidence="1" id="KW-0378">Hydrolase</keyword>
<dbReference type="InterPro" id="IPR012341">
    <property type="entry name" value="6hp_glycosidase-like_sf"/>
</dbReference>
<dbReference type="PANTHER" id="PTHR31047:SF0">
    <property type="entry name" value="MEIOTICALLY UP-REGULATED GENE 157 PROTEIN"/>
    <property type="match status" value="1"/>
</dbReference>
<evidence type="ECO:0000313" key="2">
    <source>
        <dbReference type="Proteomes" id="UP000503580"/>
    </source>
</evidence>
<evidence type="ECO:0000313" key="1">
    <source>
        <dbReference type="EMBL" id="QIR28602.1"/>
    </source>
</evidence>
<dbReference type="SUPFAM" id="SSF48208">
    <property type="entry name" value="Six-hairpin glycosidases"/>
    <property type="match status" value="1"/>
</dbReference>
<dbReference type="PANTHER" id="PTHR31047">
    <property type="entry name" value="MEIOTICALLY UP-REGULATED GENE 157 PROTEIN"/>
    <property type="match status" value="1"/>
</dbReference>
<dbReference type="AlphaFoldDB" id="A0A6G9RP54"/>
<dbReference type="InterPro" id="IPR008928">
    <property type="entry name" value="6-hairpin_glycosidase_sf"/>
</dbReference>
<gene>
    <name evidence="1" type="ORF">GY169_18135</name>
</gene>
<protein>
    <submittedName>
        <fullName evidence="1">Glycoside hydrolase family 125 protein</fullName>
    </submittedName>
</protein>
<dbReference type="InterPro" id="IPR008313">
    <property type="entry name" value="GH125"/>
</dbReference>
<dbReference type="EMBL" id="CP050321">
    <property type="protein sequence ID" value="QIR28602.1"/>
    <property type="molecule type" value="Genomic_DNA"/>
</dbReference>
<dbReference type="GO" id="GO:0005975">
    <property type="term" value="P:carbohydrate metabolic process"/>
    <property type="evidence" value="ECO:0007669"/>
    <property type="project" value="InterPro"/>
</dbReference>
<dbReference type="Gene3D" id="1.50.10.10">
    <property type="match status" value="1"/>
</dbReference>